<comment type="caution">
    <text evidence="1">The sequence shown here is derived from an EMBL/GenBank/DDBJ whole genome shotgun (WGS) entry which is preliminary data.</text>
</comment>
<gene>
    <name evidence="1" type="ORF">ODALV1_LOCUS24005</name>
</gene>
<sequence length="385" mass="45024">MWIETRHVLSPEFLQFFKSYRDDNINNWNSATCSLAILHWAALGGGFLHLLSDGGCTVNLGDISNQIKAQEDGTQVGSLQYIHKWTGLKKILEFYSTISDEKIQLSFFWKDNKSQEASMIFNKGISLDVFVLDLYGETVMDVYFVHHIWKLITMANVGLIYDLEEKKEYLQSLLNSTHDDQYKQEFYKQLLILGLSVLQGHSGLEYLEKAWALNATDYHLHFVVTHIHKILVNYDSELQLYKPEENPKAARSKLENGKHTFEAFYICKRSGAERKLIITETVTANTRRKLYIRFGHQVIEVKEEQLKNLSKLSFHNLWLFSANVRVNLICERRMDKLNELMSAFFNADTPGKRHFVQLLLNDFTCNLEVHKHQLHWWNQLLWVTN</sequence>
<dbReference type="Proteomes" id="UP001642540">
    <property type="component" value="Unassembled WGS sequence"/>
</dbReference>
<evidence type="ECO:0000313" key="1">
    <source>
        <dbReference type="EMBL" id="CAL8131047.1"/>
    </source>
</evidence>
<dbReference type="EMBL" id="CAXLJM020000086">
    <property type="protein sequence ID" value="CAL8131047.1"/>
    <property type="molecule type" value="Genomic_DNA"/>
</dbReference>
<reference evidence="1 2" key="1">
    <citation type="submission" date="2024-08" db="EMBL/GenBank/DDBJ databases">
        <authorList>
            <person name="Cucini C."/>
            <person name="Frati F."/>
        </authorList>
    </citation>
    <scope>NUCLEOTIDE SEQUENCE [LARGE SCALE GENOMIC DNA]</scope>
</reference>
<accession>A0ABP1RMU4</accession>
<name>A0ABP1RMU4_9HEXA</name>
<proteinExistence type="predicted"/>
<organism evidence="1 2">
    <name type="scientific">Orchesella dallaii</name>
    <dbReference type="NCBI Taxonomy" id="48710"/>
    <lineage>
        <taxon>Eukaryota</taxon>
        <taxon>Metazoa</taxon>
        <taxon>Ecdysozoa</taxon>
        <taxon>Arthropoda</taxon>
        <taxon>Hexapoda</taxon>
        <taxon>Collembola</taxon>
        <taxon>Entomobryomorpha</taxon>
        <taxon>Entomobryoidea</taxon>
        <taxon>Orchesellidae</taxon>
        <taxon>Orchesellinae</taxon>
        <taxon>Orchesella</taxon>
    </lineage>
</organism>
<keyword evidence="2" id="KW-1185">Reference proteome</keyword>
<evidence type="ECO:0000313" key="2">
    <source>
        <dbReference type="Proteomes" id="UP001642540"/>
    </source>
</evidence>
<protein>
    <submittedName>
        <fullName evidence="1">Uncharacterized protein</fullName>
    </submittedName>
</protein>